<gene>
    <name evidence="1" type="ORF">PHACADRAFT_265727</name>
</gene>
<evidence type="ECO:0000313" key="2">
    <source>
        <dbReference type="Proteomes" id="UP000008370"/>
    </source>
</evidence>
<dbReference type="GeneID" id="18919184"/>
<dbReference type="InParanoid" id="K5VRN1"/>
<dbReference type="AlphaFoldDB" id="K5VRN1"/>
<evidence type="ECO:0000313" key="1">
    <source>
        <dbReference type="EMBL" id="EKM49239.1"/>
    </source>
</evidence>
<dbReference type="KEGG" id="pco:PHACADRAFT_265727"/>
<dbReference type="EMBL" id="JH930500">
    <property type="protein sequence ID" value="EKM49239.1"/>
    <property type="molecule type" value="Genomic_DNA"/>
</dbReference>
<keyword evidence="2" id="KW-1185">Reference proteome</keyword>
<reference evidence="1 2" key="1">
    <citation type="journal article" date="2012" name="BMC Genomics">
        <title>Comparative genomics of the white-rot fungi, Phanerochaete carnosa and P. chrysosporium, to elucidate the genetic basis of the distinct wood types they colonize.</title>
        <authorList>
            <person name="Suzuki H."/>
            <person name="MacDonald J."/>
            <person name="Syed K."/>
            <person name="Salamov A."/>
            <person name="Hori C."/>
            <person name="Aerts A."/>
            <person name="Henrissat B."/>
            <person name="Wiebenga A."/>
            <person name="vanKuyk P.A."/>
            <person name="Barry K."/>
            <person name="Lindquist E."/>
            <person name="LaButti K."/>
            <person name="Lapidus A."/>
            <person name="Lucas S."/>
            <person name="Coutinho P."/>
            <person name="Gong Y."/>
            <person name="Samejima M."/>
            <person name="Mahadevan R."/>
            <person name="Abou-Zaid M."/>
            <person name="de Vries R.P."/>
            <person name="Igarashi K."/>
            <person name="Yadav J.S."/>
            <person name="Grigoriev I.V."/>
            <person name="Master E.R."/>
        </authorList>
    </citation>
    <scope>NUCLEOTIDE SEQUENCE [LARGE SCALE GENOMIC DNA]</scope>
    <source>
        <strain evidence="1 2">HHB-10118-sp</strain>
    </source>
</reference>
<dbReference type="Proteomes" id="UP000008370">
    <property type="component" value="Unassembled WGS sequence"/>
</dbReference>
<sequence length="57" mass="6283">MGIAACRIIQSYNTQFPILRTLAVRDAADMSKLECFLATLLEVPTKSPFVSVPSIVR</sequence>
<name>K5VRN1_PHACS</name>
<dbReference type="HOGENOM" id="CLU_2997188_0_0_1"/>
<dbReference type="RefSeq" id="XP_007402206.1">
    <property type="nucleotide sequence ID" value="XM_007402144.1"/>
</dbReference>
<proteinExistence type="predicted"/>
<accession>K5VRN1</accession>
<organism evidence="1 2">
    <name type="scientific">Phanerochaete carnosa (strain HHB-10118-sp)</name>
    <name type="common">White-rot fungus</name>
    <name type="synonym">Peniophora carnosa</name>
    <dbReference type="NCBI Taxonomy" id="650164"/>
    <lineage>
        <taxon>Eukaryota</taxon>
        <taxon>Fungi</taxon>
        <taxon>Dikarya</taxon>
        <taxon>Basidiomycota</taxon>
        <taxon>Agaricomycotina</taxon>
        <taxon>Agaricomycetes</taxon>
        <taxon>Polyporales</taxon>
        <taxon>Phanerochaetaceae</taxon>
        <taxon>Phanerochaete</taxon>
    </lineage>
</organism>
<protein>
    <submittedName>
        <fullName evidence="1">Uncharacterized protein</fullName>
    </submittedName>
</protein>